<gene>
    <name evidence="1" type="ORF">QDQ28_08280</name>
</gene>
<dbReference type="AlphaFoldDB" id="A0AAP4A6Z5"/>
<sequence>MESLVIFYTTLAGEEMKLEYIKGENSTYSTKIYYKEKDDFKELFGYSGESANWFNL</sequence>
<evidence type="ECO:0000313" key="2">
    <source>
        <dbReference type="Proteomes" id="UP001222958"/>
    </source>
</evidence>
<dbReference type="EMBL" id="JARVUX010000002">
    <property type="protein sequence ID" value="MDH2336189.1"/>
    <property type="molecule type" value="Genomic_DNA"/>
</dbReference>
<dbReference type="Proteomes" id="UP001222958">
    <property type="component" value="Unassembled WGS sequence"/>
</dbReference>
<evidence type="ECO:0000313" key="1">
    <source>
        <dbReference type="EMBL" id="MDH2336189.1"/>
    </source>
</evidence>
<comment type="caution">
    <text evidence="1">The sequence shown here is derived from an EMBL/GenBank/DDBJ whole genome shotgun (WGS) entry which is preliminary data.</text>
</comment>
<protein>
    <submittedName>
        <fullName evidence="1">Uncharacterized protein</fullName>
    </submittedName>
</protein>
<organism evidence="1 2">
    <name type="scientific">Clostridium perfringens</name>
    <dbReference type="NCBI Taxonomy" id="1502"/>
    <lineage>
        <taxon>Bacteria</taxon>
        <taxon>Bacillati</taxon>
        <taxon>Bacillota</taxon>
        <taxon>Clostridia</taxon>
        <taxon>Eubacteriales</taxon>
        <taxon>Clostridiaceae</taxon>
        <taxon>Clostridium</taxon>
    </lineage>
</organism>
<name>A0AAP4A6Z5_CLOPF</name>
<dbReference type="RefSeq" id="WP_279857634.1">
    <property type="nucleotide sequence ID" value="NZ_JARVUX010000002.1"/>
</dbReference>
<accession>A0AAP4A6Z5</accession>
<proteinExistence type="predicted"/>
<reference evidence="1" key="1">
    <citation type="submission" date="2023-04" db="EMBL/GenBank/DDBJ databases">
        <title>Epidemiological investigation of Clostridium perfringens isolated from cattle.</title>
        <authorList>
            <person name="Tian R."/>
        </authorList>
    </citation>
    <scope>NUCLEOTIDE SEQUENCE</scope>
    <source>
        <strain evidence="1">ZWCP172</strain>
    </source>
</reference>